<dbReference type="STRING" id="1194695.A0A5A7U5Q4"/>
<gene>
    <name evidence="1" type="ORF">E6C27_scaffold175G001770</name>
</gene>
<reference evidence="1 2" key="1">
    <citation type="submission" date="2019-08" db="EMBL/GenBank/DDBJ databases">
        <title>Draft genome sequences of two oriental melons (Cucumis melo L. var makuwa).</title>
        <authorList>
            <person name="Kwon S.-Y."/>
        </authorList>
    </citation>
    <scope>NUCLEOTIDE SEQUENCE [LARGE SCALE GENOMIC DNA]</scope>
    <source>
        <strain evidence="2">cv. SW 3</strain>
        <tissue evidence="1">Leaf</tissue>
    </source>
</reference>
<dbReference type="InterPro" id="IPR043128">
    <property type="entry name" value="Rev_trsase/Diguanyl_cyclase"/>
</dbReference>
<accession>A0A5A7U5Q4</accession>
<name>A0A5A7U5Q4_CUCMM</name>
<dbReference type="EMBL" id="SSTE01011829">
    <property type="protein sequence ID" value="KAA0050530.1"/>
    <property type="molecule type" value="Genomic_DNA"/>
</dbReference>
<dbReference type="AlphaFoldDB" id="A0A5A7U5Q4"/>
<comment type="caution">
    <text evidence="1">The sequence shown here is derived from an EMBL/GenBank/DDBJ whole genome shotgun (WGS) entry which is preliminary data.</text>
</comment>
<dbReference type="Proteomes" id="UP000321393">
    <property type="component" value="Unassembled WGS sequence"/>
</dbReference>
<dbReference type="Gene3D" id="3.30.70.270">
    <property type="match status" value="2"/>
</dbReference>
<evidence type="ECO:0000313" key="1">
    <source>
        <dbReference type="EMBL" id="KAA0050530.1"/>
    </source>
</evidence>
<sequence length="403" mass="46355">MEQSIIEEKLVVELSRGASTAKVSEVMSSEGLHLSAYQRQSKRIPSQYARSTVRSQTGRESVASIVRAPTVSRQKEVVGRPRQYIKVYAMTQQEAEDAPDVITSTILVSNVPAFVLCDPVGVVLLVNEVLRNYEKEVIFRKPGFAEVVFRGVRKIIPRSLISVLKAEKLLRKGCTMFLAHVVEVQREKLKPKDDLAVKEFLDALYRMAPIELKELKMQLQELLNKVTIRNKYPLPRINDLFDQLRGATLFSKIDLRSKYHQLKVRESDLSKTTFRTRESYKEHLRIVLQILRDKQLYAKFSKCCVLMQDGKVIAYASRQLKKYECDYPTHDLELVRIVRRQSEDSNLQKKLEKSKEGLEKSKEGLEMEFELRTDEAIVKQGRLCVLNISELKDAILEKAHNSA</sequence>
<dbReference type="SUPFAM" id="SSF56672">
    <property type="entry name" value="DNA/RNA polymerases"/>
    <property type="match status" value="1"/>
</dbReference>
<organism evidence="1 2">
    <name type="scientific">Cucumis melo var. makuwa</name>
    <name type="common">Oriental melon</name>
    <dbReference type="NCBI Taxonomy" id="1194695"/>
    <lineage>
        <taxon>Eukaryota</taxon>
        <taxon>Viridiplantae</taxon>
        <taxon>Streptophyta</taxon>
        <taxon>Embryophyta</taxon>
        <taxon>Tracheophyta</taxon>
        <taxon>Spermatophyta</taxon>
        <taxon>Magnoliopsida</taxon>
        <taxon>eudicotyledons</taxon>
        <taxon>Gunneridae</taxon>
        <taxon>Pentapetalae</taxon>
        <taxon>rosids</taxon>
        <taxon>fabids</taxon>
        <taxon>Cucurbitales</taxon>
        <taxon>Cucurbitaceae</taxon>
        <taxon>Benincaseae</taxon>
        <taxon>Cucumis</taxon>
    </lineage>
</organism>
<protein>
    <submittedName>
        <fullName evidence="1">Retrotransposon protein, putative, Ty3-gypsy sub-class</fullName>
    </submittedName>
</protein>
<evidence type="ECO:0000313" key="2">
    <source>
        <dbReference type="Proteomes" id="UP000321393"/>
    </source>
</evidence>
<proteinExistence type="predicted"/>
<dbReference type="Pfam" id="PF08284">
    <property type="entry name" value="RVP_2"/>
    <property type="match status" value="1"/>
</dbReference>
<dbReference type="PANTHER" id="PTHR24559:SF444">
    <property type="entry name" value="REVERSE TRANSCRIPTASE DOMAIN-CONTAINING PROTEIN"/>
    <property type="match status" value="1"/>
</dbReference>
<dbReference type="OrthoDB" id="7756796at2759"/>
<dbReference type="PANTHER" id="PTHR24559">
    <property type="entry name" value="TRANSPOSON TY3-I GAG-POL POLYPROTEIN"/>
    <property type="match status" value="1"/>
</dbReference>
<dbReference type="InterPro" id="IPR043502">
    <property type="entry name" value="DNA/RNA_pol_sf"/>
</dbReference>
<dbReference type="InterPro" id="IPR053134">
    <property type="entry name" value="RNA-dir_DNA_polymerase"/>
</dbReference>